<dbReference type="Pfam" id="PF26369">
    <property type="entry name" value="UPF0426"/>
    <property type="match status" value="1"/>
</dbReference>
<evidence type="ECO:0000259" key="8">
    <source>
        <dbReference type="Pfam" id="PF00107"/>
    </source>
</evidence>
<sequence length="690" mass="75976">MALSVVSGSINTTFPCALKSQKLRRETQLPSWLNRSTSSKHNKQVLNVTRVVKAACLFNPTNEPILKDALKEPVAFMGGMFAGLLRLDLNEDPLKEWVTRTVEASGITEEDIDAEGAARETQTLIDSTISFAKPSRFSSLPPYPFEKAIKMSSSIKQPNVISCKAAVAWGAGEALVMQEVEVSPPHPQEIRIKVVTTSLCRSDLSALDSHAIFPRIFGHEASGIVESIGEGVTEFQEGDHVLTVFTGECKTCRQCMSGKSNICQVLGLERRGVMHSDQGTRFSINGKPFQVSVNIQWCTLDVLLKLAPLHLWRKYAFLVVVWLPVAQGARIRGASQIIGVDTNPEKCDKAKDFGITEFINPNDCNEPIQQVIKRITDGGADYSFECIGDTGMITTALQSCCDEIQIDEFITHNLPFEEINKAFELMREGKCLRCVMVDNQRIHPAVDVEAPPLKAPLVLRGLVASGKGSSSLSQQQPPPSLRTIPAVMQVSKLSQTTSCCCCKCICWTVGLLVLLLGIVGATTGILYLVFKPKIPNYSVDSLRISDLRLNFDMTLYAKFDVKITANNPNKKIGIYYEKGGLLSVWYTDTKLCQGSIPKFYQGHQNTTKLDVSLTGQTQYGSTLMRTLQEQQQTGRIPLDLRIDAPVSIKLGRLKLRKVKILGNCLLVVNSLSTNNLISIKASNCKFGLKL</sequence>
<dbReference type="GO" id="GO:0046294">
    <property type="term" value="P:formaldehyde catabolic process"/>
    <property type="evidence" value="ECO:0007669"/>
    <property type="project" value="TreeGrafter"/>
</dbReference>
<dbReference type="Gene3D" id="3.90.180.10">
    <property type="entry name" value="Medium-chain alcohol dehydrogenases, catalytic domain"/>
    <property type="match status" value="2"/>
</dbReference>
<protein>
    <submittedName>
        <fullName evidence="11">Uncharacterized protein</fullName>
    </submittedName>
</protein>
<dbReference type="GO" id="GO:0005829">
    <property type="term" value="C:cytosol"/>
    <property type="evidence" value="ECO:0007669"/>
    <property type="project" value="TreeGrafter"/>
</dbReference>
<dbReference type="InterPro" id="IPR002328">
    <property type="entry name" value="ADH_Zn_CS"/>
</dbReference>
<dbReference type="InterPro" id="IPR040278">
    <property type="entry name" value="UPF0426"/>
</dbReference>
<dbReference type="GO" id="GO:0051903">
    <property type="term" value="F:S-(hydroxymethyl)glutathione dehydrogenase [NAD(P)+] activity"/>
    <property type="evidence" value="ECO:0007669"/>
    <property type="project" value="TreeGrafter"/>
</dbReference>
<feature type="transmembrane region" description="Helical" evidence="7">
    <location>
        <begin position="507"/>
        <end position="530"/>
    </location>
</feature>
<dbReference type="PANTHER" id="PTHR43880:SF5">
    <property type="entry name" value="ALCOHOL DEHYDROGENASE-LIKE 6"/>
    <property type="match status" value="1"/>
</dbReference>
<proteinExistence type="inferred from homology"/>
<keyword evidence="12" id="KW-1185">Reference proteome</keyword>
<keyword evidence="4 6" id="KW-0862">Zinc</keyword>
<dbReference type="AlphaFoldDB" id="A0AAD6R0Y4"/>
<dbReference type="SUPFAM" id="SSF50129">
    <property type="entry name" value="GroES-like"/>
    <property type="match status" value="1"/>
</dbReference>
<accession>A0AAD6R0Y4</accession>
<dbReference type="SUPFAM" id="SSF51735">
    <property type="entry name" value="NAD(P)-binding Rossmann-fold domains"/>
    <property type="match status" value="1"/>
</dbReference>
<dbReference type="EMBL" id="JAQIZT010000004">
    <property type="protein sequence ID" value="KAJ7000138.1"/>
    <property type="molecule type" value="Genomic_DNA"/>
</dbReference>
<dbReference type="InterPro" id="IPR013149">
    <property type="entry name" value="ADH-like_C"/>
</dbReference>
<comment type="caution">
    <text evidence="11">The sequence shown here is derived from an EMBL/GenBank/DDBJ whole genome shotgun (WGS) entry which is preliminary data.</text>
</comment>
<dbReference type="GO" id="GO:0008270">
    <property type="term" value="F:zinc ion binding"/>
    <property type="evidence" value="ECO:0007669"/>
    <property type="project" value="InterPro"/>
</dbReference>
<dbReference type="InterPro" id="IPR036291">
    <property type="entry name" value="NAD(P)-bd_dom_sf"/>
</dbReference>
<keyword evidence="3 6" id="KW-0479">Metal-binding</keyword>
<feature type="domain" description="Late embryogenesis abundant protein LEA-2 subgroup" evidence="9">
    <location>
        <begin position="563"/>
        <end position="654"/>
    </location>
</feature>
<dbReference type="FunFam" id="3.40.50.720:FF:000003">
    <property type="entry name" value="S-(hydroxymethyl)glutathione dehydrogenase"/>
    <property type="match status" value="1"/>
</dbReference>
<evidence type="ECO:0000256" key="1">
    <source>
        <dbReference type="ARBA" id="ARBA00001947"/>
    </source>
</evidence>
<feature type="domain" description="Alcohol dehydrogenase-like N-terminal" evidence="10">
    <location>
        <begin position="187"/>
        <end position="274"/>
    </location>
</feature>
<comment type="cofactor">
    <cofactor evidence="1 6">
        <name>Zn(2+)</name>
        <dbReference type="ChEBI" id="CHEBI:29105"/>
    </cofactor>
</comment>
<comment type="subunit">
    <text evidence="2">Homodimer.</text>
</comment>
<keyword evidence="7" id="KW-1133">Transmembrane helix</keyword>
<evidence type="ECO:0000256" key="6">
    <source>
        <dbReference type="RuleBase" id="RU361277"/>
    </source>
</evidence>
<evidence type="ECO:0000256" key="4">
    <source>
        <dbReference type="ARBA" id="ARBA00022833"/>
    </source>
</evidence>
<dbReference type="Gene3D" id="3.40.50.720">
    <property type="entry name" value="NAD(P)-binding Rossmann-like Domain"/>
    <property type="match status" value="1"/>
</dbReference>
<dbReference type="Pfam" id="PF03168">
    <property type="entry name" value="LEA_2"/>
    <property type="match status" value="1"/>
</dbReference>
<keyword evidence="5" id="KW-0560">Oxidoreductase</keyword>
<dbReference type="Pfam" id="PF08240">
    <property type="entry name" value="ADH_N"/>
    <property type="match status" value="1"/>
</dbReference>
<feature type="domain" description="Alcohol dehydrogenase-like C-terminal" evidence="8">
    <location>
        <begin position="325"/>
        <end position="400"/>
    </location>
</feature>
<name>A0AAD6R0Y4_9ROSI</name>
<evidence type="ECO:0000256" key="5">
    <source>
        <dbReference type="ARBA" id="ARBA00023002"/>
    </source>
</evidence>
<evidence type="ECO:0000256" key="3">
    <source>
        <dbReference type="ARBA" id="ARBA00022723"/>
    </source>
</evidence>
<evidence type="ECO:0000256" key="2">
    <source>
        <dbReference type="ARBA" id="ARBA00011738"/>
    </source>
</evidence>
<dbReference type="Proteomes" id="UP001164929">
    <property type="component" value="Chromosome 4"/>
</dbReference>
<organism evidence="11 12">
    <name type="scientific">Populus alba x Populus x berolinensis</name>
    <dbReference type="NCBI Taxonomy" id="444605"/>
    <lineage>
        <taxon>Eukaryota</taxon>
        <taxon>Viridiplantae</taxon>
        <taxon>Streptophyta</taxon>
        <taxon>Embryophyta</taxon>
        <taxon>Tracheophyta</taxon>
        <taxon>Spermatophyta</taxon>
        <taxon>Magnoliopsida</taxon>
        <taxon>eudicotyledons</taxon>
        <taxon>Gunneridae</taxon>
        <taxon>Pentapetalae</taxon>
        <taxon>rosids</taxon>
        <taxon>fabids</taxon>
        <taxon>Malpighiales</taxon>
        <taxon>Salicaceae</taxon>
        <taxon>Saliceae</taxon>
        <taxon>Populus</taxon>
    </lineage>
</organism>
<dbReference type="Pfam" id="PF00107">
    <property type="entry name" value="ADH_zinc_N"/>
    <property type="match status" value="1"/>
</dbReference>
<dbReference type="PROSITE" id="PS00059">
    <property type="entry name" value="ADH_ZINC"/>
    <property type="match status" value="1"/>
</dbReference>
<gene>
    <name evidence="11" type="ORF">NC653_010799</name>
</gene>
<evidence type="ECO:0000259" key="10">
    <source>
        <dbReference type="Pfam" id="PF08240"/>
    </source>
</evidence>
<reference evidence="11 12" key="1">
    <citation type="journal article" date="2023" name="Mol. Ecol. Resour.">
        <title>Chromosome-level genome assembly of a triploid poplar Populus alba 'Berolinensis'.</title>
        <authorList>
            <person name="Chen S."/>
            <person name="Yu Y."/>
            <person name="Wang X."/>
            <person name="Wang S."/>
            <person name="Zhang T."/>
            <person name="Zhou Y."/>
            <person name="He R."/>
            <person name="Meng N."/>
            <person name="Wang Y."/>
            <person name="Liu W."/>
            <person name="Liu Z."/>
            <person name="Liu J."/>
            <person name="Guo Q."/>
            <person name="Huang H."/>
            <person name="Sederoff R.R."/>
            <person name="Wang G."/>
            <person name="Qu G."/>
            <person name="Chen S."/>
        </authorList>
    </citation>
    <scope>NUCLEOTIDE SEQUENCE [LARGE SCALE GENOMIC DNA]</scope>
    <source>
        <strain evidence="11">SC-2020</strain>
    </source>
</reference>
<comment type="similarity">
    <text evidence="6">Belongs to the zinc-containing alcohol dehydrogenase family.</text>
</comment>
<dbReference type="PANTHER" id="PTHR43880">
    <property type="entry name" value="ALCOHOL DEHYDROGENASE"/>
    <property type="match status" value="1"/>
</dbReference>
<keyword evidence="7" id="KW-0472">Membrane</keyword>
<evidence type="ECO:0000313" key="11">
    <source>
        <dbReference type="EMBL" id="KAJ7000138.1"/>
    </source>
</evidence>
<dbReference type="InterPro" id="IPR011032">
    <property type="entry name" value="GroES-like_sf"/>
</dbReference>
<keyword evidence="7" id="KW-0812">Transmembrane</keyword>
<evidence type="ECO:0000313" key="12">
    <source>
        <dbReference type="Proteomes" id="UP001164929"/>
    </source>
</evidence>
<dbReference type="InterPro" id="IPR013154">
    <property type="entry name" value="ADH-like_N"/>
</dbReference>
<evidence type="ECO:0000256" key="7">
    <source>
        <dbReference type="SAM" id="Phobius"/>
    </source>
</evidence>
<evidence type="ECO:0000259" key="9">
    <source>
        <dbReference type="Pfam" id="PF03168"/>
    </source>
</evidence>
<dbReference type="InterPro" id="IPR004864">
    <property type="entry name" value="LEA_2"/>
</dbReference>